<dbReference type="AlphaFoldDB" id="A0A1Y1CNK1"/>
<dbReference type="Proteomes" id="UP000218267">
    <property type="component" value="Chromosome"/>
</dbReference>
<name>A0A1Y1CNK1_9BACT</name>
<reference evidence="1 2" key="1">
    <citation type="journal article" date="2018" name="Mar. Genomics">
        <title>Complete genome sequence of Marinifilaceae bacterium strain SPP2, isolated from the Antarctic marine sediment.</title>
        <authorList>
            <person name="Watanabe M."/>
            <person name="Kojima H."/>
            <person name="Fukui M."/>
        </authorList>
    </citation>
    <scope>NUCLEOTIDE SEQUENCE [LARGE SCALE GENOMIC DNA]</scope>
    <source>
        <strain evidence="1 2">SPP2</strain>
    </source>
</reference>
<dbReference type="KEGG" id="mbas:ALGA_2509"/>
<gene>
    <name evidence="1" type="ORF">ALGA_2509</name>
</gene>
<sequence length="138" mass="15856">MSKSRNQKTIMIKYLSKEKVFICRDAINSDYTNSNLETYFLTVGYTIGTPDQDIYIQQCDVIIYSCPTYGSTGIDIYSGQARMSSKYICNHNTNDLEGISLKFEEVLNNTLKEKEVDVEILSSDKTIFSKVKQYLRRA</sequence>
<dbReference type="EMBL" id="AP018042">
    <property type="protein sequence ID" value="BAX80831.1"/>
    <property type="molecule type" value="Genomic_DNA"/>
</dbReference>
<evidence type="ECO:0000313" key="2">
    <source>
        <dbReference type="Proteomes" id="UP000218267"/>
    </source>
</evidence>
<reference evidence="2" key="2">
    <citation type="journal article" date="2020" name="Antonie Van Leeuwenhoek">
        <title>Labilibaculum antarcticum sp. nov., a novel facultative anaerobic, psychrotorelant bacterium isolated from marine sediment of Antarctica.</title>
        <authorList>
            <person name="Watanabe M."/>
            <person name="Kojima H."/>
            <person name="Fukui M."/>
        </authorList>
    </citation>
    <scope>NUCLEOTIDE SEQUENCE [LARGE SCALE GENOMIC DNA]</scope>
    <source>
        <strain evidence="2">SPP2</strain>
    </source>
</reference>
<accession>A0A1Y1CNK1</accession>
<protein>
    <submittedName>
        <fullName evidence="1">Uncharacterized protein</fullName>
    </submittedName>
</protein>
<organism evidence="1 2">
    <name type="scientific">Labilibaculum antarcticum</name>
    <dbReference type="NCBI Taxonomy" id="1717717"/>
    <lineage>
        <taxon>Bacteria</taxon>
        <taxon>Pseudomonadati</taxon>
        <taxon>Bacteroidota</taxon>
        <taxon>Bacteroidia</taxon>
        <taxon>Marinilabiliales</taxon>
        <taxon>Marinifilaceae</taxon>
        <taxon>Labilibaculum</taxon>
    </lineage>
</organism>
<keyword evidence="2" id="KW-1185">Reference proteome</keyword>
<proteinExistence type="predicted"/>
<evidence type="ECO:0000313" key="1">
    <source>
        <dbReference type="EMBL" id="BAX80831.1"/>
    </source>
</evidence>